<organism evidence="1 2">
    <name type="scientific">Heliorestis convoluta</name>
    <dbReference type="NCBI Taxonomy" id="356322"/>
    <lineage>
        <taxon>Bacteria</taxon>
        <taxon>Bacillati</taxon>
        <taxon>Bacillota</taxon>
        <taxon>Clostridia</taxon>
        <taxon>Eubacteriales</taxon>
        <taxon>Heliobacteriaceae</taxon>
        <taxon>Heliorestis</taxon>
    </lineage>
</organism>
<keyword evidence="2" id="KW-1185">Reference proteome</keyword>
<dbReference type="EMBL" id="CP045875">
    <property type="protein sequence ID" value="QGG48823.1"/>
    <property type="molecule type" value="Genomic_DNA"/>
</dbReference>
<dbReference type="Proteomes" id="UP000366051">
    <property type="component" value="Chromosome"/>
</dbReference>
<evidence type="ECO:0000313" key="2">
    <source>
        <dbReference type="Proteomes" id="UP000366051"/>
    </source>
</evidence>
<dbReference type="AlphaFoldDB" id="A0A5Q2N4H2"/>
<name>A0A5Q2N4H2_9FIRM</name>
<gene>
    <name evidence="1" type="ORF">FTV88_2734</name>
</gene>
<accession>A0A5Q2N4H2</accession>
<proteinExistence type="predicted"/>
<dbReference type="KEGG" id="hcv:FTV88_2734"/>
<protein>
    <submittedName>
        <fullName evidence="1">Uncharacterized protein</fullName>
    </submittedName>
</protein>
<sequence>MLYKLCLSWLYYVWGSCMTDCFPEKKRAPFLCEGGSL</sequence>
<reference evidence="2" key="1">
    <citation type="submission" date="2019-11" db="EMBL/GenBank/DDBJ databases">
        <title>Genome sequence of Heliorestis convoluta strain HH, an alkaliphilic and minimalistic phototrophic bacterium from a soda lake in Egypt.</title>
        <authorList>
            <person name="Dewey E.D."/>
            <person name="Stokes L.M."/>
            <person name="Burchell B.M."/>
            <person name="Shaffer K.N."/>
            <person name="Huntington A.M."/>
            <person name="Baker J.M."/>
            <person name="Nadendla S."/>
            <person name="Giglio M.G."/>
            <person name="Touchman J.W."/>
            <person name="Blankenship R.E."/>
            <person name="Madigan M.T."/>
            <person name="Sattley W.M."/>
        </authorList>
    </citation>
    <scope>NUCLEOTIDE SEQUENCE [LARGE SCALE GENOMIC DNA]</scope>
    <source>
        <strain evidence="2">HH</strain>
    </source>
</reference>
<dbReference type="PROSITE" id="PS51257">
    <property type="entry name" value="PROKAR_LIPOPROTEIN"/>
    <property type="match status" value="1"/>
</dbReference>
<evidence type="ECO:0000313" key="1">
    <source>
        <dbReference type="EMBL" id="QGG48823.1"/>
    </source>
</evidence>